<dbReference type="AlphaFoldDB" id="A0A7W2I7W0"/>
<dbReference type="RefSeq" id="WP_182219230.1">
    <property type="nucleotide sequence ID" value="NZ_JACEZS010000014.1"/>
</dbReference>
<dbReference type="InterPro" id="IPR011032">
    <property type="entry name" value="GroES-like_sf"/>
</dbReference>
<dbReference type="SUPFAM" id="SSF50129">
    <property type="entry name" value="GroES-like"/>
    <property type="match status" value="1"/>
</dbReference>
<dbReference type="InterPro" id="IPR013154">
    <property type="entry name" value="ADH-like_N"/>
</dbReference>
<name>A0A7W2I7W0_9BURK</name>
<dbReference type="Proteomes" id="UP000566711">
    <property type="component" value="Unassembled WGS sequence"/>
</dbReference>
<evidence type="ECO:0000259" key="3">
    <source>
        <dbReference type="Pfam" id="PF08240"/>
    </source>
</evidence>
<feature type="domain" description="Alcohol dehydrogenase-like C-terminal" evidence="2">
    <location>
        <begin position="174"/>
        <end position="217"/>
    </location>
</feature>
<reference evidence="4 5" key="1">
    <citation type="submission" date="2020-07" db="EMBL/GenBank/DDBJ databases">
        <title>Novel species isolated from subtropical streams in China.</title>
        <authorList>
            <person name="Lu H."/>
        </authorList>
    </citation>
    <scope>NUCLEOTIDE SEQUENCE [LARGE SCALE GENOMIC DNA]</scope>
    <source>
        <strain evidence="4 5">FT3S</strain>
    </source>
</reference>
<dbReference type="PANTHER" id="PTHR43189:SF1">
    <property type="entry name" value="ZINC-TYPE ALCOHOL DEHYDROGENASE-LIKE PROTEIN C1198.01"/>
    <property type="match status" value="1"/>
</dbReference>
<dbReference type="Pfam" id="PF00107">
    <property type="entry name" value="ADH_zinc_N"/>
    <property type="match status" value="1"/>
</dbReference>
<evidence type="ECO:0000313" key="5">
    <source>
        <dbReference type="Proteomes" id="UP000566711"/>
    </source>
</evidence>
<evidence type="ECO:0000259" key="2">
    <source>
        <dbReference type="Pfam" id="PF00107"/>
    </source>
</evidence>
<accession>A0A7W2I7W0</accession>
<dbReference type="GO" id="GO:0016491">
    <property type="term" value="F:oxidoreductase activity"/>
    <property type="evidence" value="ECO:0007669"/>
    <property type="project" value="UniProtKB-KW"/>
</dbReference>
<dbReference type="Gene3D" id="3.40.50.720">
    <property type="entry name" value="NAD(P)-binding Rossmann-like Domain"/>
    <property type="match status" value="2"/>
</dbReference>
<feature type="domain" description="Alcohol dehydrogenase-like N-terminal" evidence="3">
    <location>
        <begin position="23"/>
        <end position="135"/>
    </location>
</feature>
<keyword evidence="5" id="KW-1185">Reference proteome</keyword>
<keyword evidence="1" id="KW-0560">Oxidoreductase</keyword>
<comment type="caution">
    <text evidence="4">The sequence shown here is derived from an EMBL/GenBank/DDBJ whole genome shotgun (WGS) entry which is preliminary data.</text>
</comment>
<sequence>MKAVVCQNAELTVRELPDPVPQQGQVLLKVLRCGICGSDLHMRHHCDHMGELMARTGYHHFPKASQPLVMGHEFCGEVLEQGAGTSRKLKTGTRVCAMPVMRQGSEIDMIGLSARSPGAYAERVVVAESMLMPIPNGLPSDQAALTEPMAVALHAVNRSQITRKDVAIVVGCGPVGLAVVAMLKARGVATVVASDFSPKRRELARLCGADVVINPAENSPFDQPERYGFLDGLPGLLELGVGTREQLGKLPLPWWHVWRLAEKLGLQPKRPIIFECVGVPGMLQRIIEGAPLLSRIMVVGYCMEPDRIEPAMSNNKEIDLRFCMGYSPLEYRDALHLMAEGKVQCAHLVTGTVGLDGVATAFDALRDPERHAKILVDPASLACQP</sequence>
<dbReference type="CDD" id="cd08262">
    <property type="entry name" value="Zn_ADH8"/>
    <property type="match status" value="1"/>
</dbReference>
<dbReference type="EMBL" id="JACEZS010000014">
    <property type="protein sequence ID" value="MBA5607007.1"/>
    <property type="molecule type" value="Genomic_DNA"/>
</dbReference>
<dbReference type="Pfam" id="PF08240">
    <property type="entry name" value="ADH_N"/>
    <property type="match status" value="1"/>
</dbReference>
<dbReference type="InterPro" id="IPR013149">
    <property type="entry name" value="ADH-like_C"/>
</dbReference>
<proteinExistence type="predicted"/>
<organism evidence="4 5">
    <name type="scientific">Rugamonas fusca</name>
    <dbReference type="NCBI Taxonomy" id="2758568"/>
    <lineage>
        <taxon>Bacteria</taxon>
        <taxon>Pseudomonadati</taxon>
        <taxon>Pseudomonadota</taxon>
        <taxon>Betaproteobacteria</taxon>
        <taxon>Burkholderiales</taxon>
        <taxon>Oxalobacteraceae</taxon>
        <taxon>Telluria group</taxon>
        <taxon>Rugamonas</taxon>
    </lineage>
</organism>
<evidence type="ECO:0000256" key="1">
    <source>
        <dbReference type="ARBA" id="ARBA00023002"/>
    </source>
</evidence>
<dbReference type="InterPro" id="IPR036291">
    <property type="entry name" value="NAD(P)-bd_dom_sf"/>
</dbReference>
<dbReference type="PANTHER" id="PTHR43189">
    <property type="entry name" value="ZINC-TYPE ALCOHOL DEHYDROGENASE-LIKE PROTEIN C1198.01-RELATED"/>
    <property type="match status" value="1"/>
</dbReference>
<protein>
    <submittedName>
        <fullName evidence="4">Zinc-binding dehydrogenase</fullName>
    </submittedName>
</protein>
<dbReference type="Gene3D" id="3.90.180.10">
    <property type="entry name" value="Medium-chain alcohol dehydrogenases, catalytic domain"/>
    <property type="match status" value="2"/>
</dbReference>
<evidence type="ECO:0000313" key="4">
    <source>
        <dbReference type="EMBL" id="MBA5607007.1"/>
    </source>
</evidence>
<gene>
    <name evidence="4" type="ORF">H3H36_16745</name>
</gene>
<dbReference type="SUPFAM" id="SSF51735">
    <property type="entry name" value="NAD(P)-binding Rossmann-fold domains"/>
    <property type="match status" value="1"/>
</dbReference>